<reference evidence="2 3" key="1">
    <citation type="journal article" date="2019" name="G3 (Bethesda)">
        <title>Sequencing of a Wild Apple (Malus baccata) Genome Unravels the Differences Between Cultivated and Wild Apple Species Regarding Disease Resistance and Cold Tolerance.</title>
        <authorList>
            <person name="Chen X."/>
        </authorList>
    </citation>
    <scope>NUCLEOTIDE SEQUENCE [LARGE SCALE GENOMIC DNA]</scope>
    <source>
        <strain evidence="3">cv. Shandingzi</strain>
        <tissue evidence="2">Leaves</tissue>
    </source>
</reference>
<sequence>MALDANGRRRLVTFGSVRAPIYQVRGHTNGLRTLPHSAAITTVDWHATLPIFLTGSADNSVRITSLS</sequence>
<dbReference type="PANTHER" id="PTHR47198">
    <property type="entry name" value="OS05G0299300 PROTEIN"/>
    <property type="match status" value="1"/>
</dbReference>
<dbReference type="InterPro" id="IPR036322">
    <property type="entry name" value="WD40_repeat_dom_sf"/>
</dbReference>
<name>A0A540L527_MALBA</name>
<dbReference type="PROSITE" id="PS50294">
    <property type="entry name" value="WD_REPEATS_REGION"/>
    <property type="match status" value="1"/>
</dbReference>
<evidence type="ECO:0000313" key="3">
    <source>
        <dbReference type="Proteomes" id="UP000315295"/>
    </source>
</evidence>
<proteinExistence type="predicted"/>
<keyword evidence="3" id="KW-1185">Reference proteome</keyword>
<dbReference type="SMART" id="SM00320">
    <property type="entry name" value="WD40"/>
    <property type="match status" value="1"/>
</dbReference>
<dbReference type="InterPro" id="IPR001680">
    <property type="entry name" value="WD40_rpt"/>
</dbReference>
<dbReference type="Proteomes" id="UP000315295">
    <property type="component" value="Unassembled WGS sequence"/>
</dbReference>
<dbReference type="PROSITE" id="PS50082">
    <property type="entry name" value="WD_REPEATS_2"/>
    <property type="match status" value="1"/>
</dbReference>
<dbReference type="Gene3D" id="2.130.10.10">
    <property type="entry name" value="YVTN repeat-like/Quinoprotein amine dehydrogenase"/>
    <property type="match status" value="1"/>
</dbReference>
<accession>A0A540L527</accession>
<evidence type="ECO:0000313" key="2">
    <source>
        <dbReference type="EMBL" id="TQD81580.1"/>
    </source>
</evidence>
<feature type="repeat" description="WD" evidence="1">
    <location>
        <begin position="33"/>
        <end position="67"/>
    </location>
</feature>
<gene>
    <name evidence="2" type="ORF">C1H46_032818</name>
</gene>
<organism evidence="2 3">
    <name type="scientific">Malus baccata</name>
    <name type="common">Siberian crab apple</name>
    <name type="synonym">Pyrus baccata</name>
    <dbReference type="NCBI Taxonomy" id="106549"/>
    <lineage>
        <taxon>Eukaryota</taxon>
        <taxon>Viridiplantae</taxon>
        <taxon>Streptophyta</taxon>
        <taxon>Embryophyta</taxon>
        <taxon>Tracheophyta</taxon>
        <taxon>Spermatophyta</taxon>
        <taxon>Magnoliopsida</taxon>
        <taxon>eudicotyledons</taxon>
        <taxon>Gunneridae</taxon>
        <taxon>Pentapetalae</taxon>
        <taxon>rosids</taxon>
        <taxon>fabids</taxon>
        <taxon>Rosales</taxon>
        <taxon>Rosaceae</taxon>
        <taxon>Amygdaloideae</taxon>
        <taxon>Maleae</taxon>
        <taxon>Malus</taxon>
    </lineage>
</organism>
<dbReference type="STRING" id="106549.A0A540L527"/>
<keyword evidence="1" id="KW-0853">WD repeat</keyword>
<evidence type="ECO:0000256" key="1">
    <source>
        <dbReference type="PROSITE-ProRule" id="PRU00221"/>
    </source>
</evidence>
<dbReference type="Pfam" id="PF00400">
    <property type="entry name" value="WD40"/>
    <property type="match status" value="1"/>
</dbReference>
<dbReference type="EMBL" id="VIEB01000758">
    <property type="protein sequence ID" value="TQD81580.1"/>
    <property type="molecule type" value="Genomic_DNA"/>
</dbReference>
<dbReference type="SUPFAM" id="SSF50978">
    <property type="entry name" value="WD40 repeat-like"/>
    <property type="match status" value="1"/>
</dbReference>
<dbReference type="PANTHER" id="PTHR47198:SF1">
    <property type="entry name" value="WD REPEAT-CONTAINING PROTEIN 91-LIKE ISOFORM X1"/>
    <property type="match status" value="1"/>
</dbReference>
<dbReference type="AlphaFoldDB" id="A0A540L527"/>
<protein>
    <submittedName>
        <fullName evidence="2">Uncharacterized protein</fullName>
    </submittedName>
</protein>
<dbReference type="InterPro" id="IPR015943">
    <property type="entry name" value="WD40/YVTN_repeat-like_dom_sf"/>
</dbReference>
<comment type="caution">
    <text evidence="2">The sequence shown here is derived from an EMBL/GenBank/DDBJ whole genome shotgun (WGS) entry which is preliminary data.</text>
</comment>